<evidence type="ECO:0000313" key="2">
    <source>
        <dbReference type="Proteomes" id="UP000324800"/>
    </source>
</evidence>
<reference evidence="1 2" key="1">
    <citation type="submission" date="2019-03" db="EMBL/GenBank/DDBJ databases">
        <title>Single cell metagenomics reveals metabolic interactions within the superorganism composed of flagellate Streblomastix strix and complex community of Bacteroidetes bacteria on its surface.</title>
        <authorList>
            <person name="Treitli S.C."/>
            <person name="Kolisko M."/>
            <person name="Husnik F."/>
            <person name="Keeling P."/>
            <person name="Hampl V."/>
        </authorList>
    </citation>
    <scope>NUCLEOTIDE SEQUENCE [LARGE SCALE GENOMIC DNA]</scope>
    <source>
        <strain evidence="1">ST1C</strain>
    </source>
</reference>
<name>A0A5J4VAC5_9EUKA</name>
<dbReference type="Proteomes" id="UP000324800">
    <property type="component" value="Unassembled WGS sequence"/>
</dbReference>
<feature type="non-terminal residue" evidence="1">
    <location>
        <position position="800"/>
    </location>
</feature>
<evidence type="ECO:0000313" key="1">
    <source>
        <dbReference type="EMBL" id="KAA6379422.1"/>
    </source>
</evidence>
<dbReference type="InterPro" id="IPR011050">
    <property type="entry name" value="Pectin_lyase_fold/virulence"/>
</dbReference>
<accession>A0A5J4VAC5</accession>
<proteinExistence type="predicted"/>
<protein>
    <recommendedName>
        <fullName evidence="3">Right handed beta helix domain-containing protein</fullName>
    </recommendedName>
</protein>
<organism evidence="1 2">
    <name type="scientific">Streblomastix strix</name>
    <dbReference type="NCBI Taxonomy" id="222440"/>
    <lineage>
        <taxon>Eukaryota</taxon>
        <taxon>Metamonada</taxon>
        <taxon>Preaxostyla</taxon>
        <taxon>Oxymonadida</taxon>
        <taxon>Streblomastigidae</taxon>
        <taxon>Streblomastix</taxon>
    </lineage>
</organism>
<dbReference type="EMBL" id="SNRW01008504">
    <property type="protein sequence ID" value="KAA6379422.1"/>
    <property type="molecule type" value="Genomic_DNA"/>
</dbReference>
<evidence type="ECO:0008006" key="3">
    <source>
        <dbReference type="Google" id="ProtNLM"/>
    </source>
</evidence>
<dbReference type="AlphaFoldDB" id="A0A5J4VAC5"/>
<sequence>MKLEMRELSHFISSASTAQVDIKHCRFEKISLHKATDVNPLDTSIIPTQCCVVIIKVPEHSLFSTHSYSFINSVFANILAGKTEDPDFMMTTTLDYAPVMLTYNEYPAIQTSQRSCNITFRKSRFISTHGSHSGAIDIRGQIGSVILESVKFSKTVAEDGVRFTHDAVYGNCMYASGVGDIQHFASEFIKLCRSDSNTPKLAAQSSLDFGLIDFLIPDFQSTLIVARSGSDSIGLGTDSSPYQTVSKATSICNPKKASLVEKVVDQEQYPVTVIIKDGTFTESQMRIISERITIQDNTECKLDINGIAFEQQNFGSLDDDAFIMIQYGEVRLQSCSFRQTDSSTQHNTSFIKIKYKQPVLQGILFSNGNFSSETSAIEVSSGSAVVLFSNFTSITGYSALSADLQKTFDDLIFRDCKFSQLSCSSQQAVVVSSSFNTDFNSNQVRSILRSPSCTFTRCNFTDNSANGGVKFLGYLILICFSQCFFDSTNTIYYNNSQTTSSNSQIIGYPYNGLTQNQVNETITVSSTGTSIHSIIEAINGKTQGGQSLLTLLIGSGTWEDDGLMIGARSISMEGQDVNQTTLMNKVTNRIWLACIIGGRLNIRNIGLQQASSSEYYGGMLVLRGDGIIDLSNVVIRQREQTQNQTSNTIYASAGNIIITDCIFEKASYRNEFLQTIYSASIYCEDKFGSLTITHSTFSQQITSFIVPPTVDELRHLSNVEYGGGAIVIQNAQVIKLVECNFTQNQGWLTGAINIQNITKSWASSESSSSPQLSFVNCNFDNNVAVKDRSIQIISFKYFIG</sequence>
<dbReference type="SUPFAM" id="SSF51126">
    <property type="entry name" value="Pectin lyase-like"/>
    <property type="match status" value="2"/>
</dbReference>
<gene>
    <name evidence="1" type="ORF">EZS28_025052</name>
</gene>
<comment type="caution">
    <text evidence="1">The sequence shown here is derived from an EMBL/GenBank/DDBJ whole genome shotgun (WGS) entry which is preliminary data.</text>
</comment>